<dbReference type="Pfam" id="PF22914">
    <property type="entry name" value="Fibulin_C"/>
    <property type="match status" value="1"/>
</dbReference>
<evidence type="ECO:0000256" key="1">
    <source>
        <dbReference type="ARBA" id="ARBA00022737"/>
    </source>
</evidence>
<dbReference type="Proteomes" id="UP001054837">
    <property type="component" value="Unassembled WGS sequence"/>
</dbReference>
<keyword evidence="4" id="KW-1185">Reference proteome</keyword>
<dbReference type="EMBL" id="BPLQ01012862">
    <property type="protein sequence ID" value="GIY68387.1"/>
    <property type="molecule type" value="Genomic_DNA"/>
</dbReference>
<protein>
    <recommendedName>
        <fullName evidence="2">Fibulin C-terminal Ig-like domain-containing protein</fullName>
    </recommendedName>
</protein>
<organism evidence="3 4">
    <name type="scientific">Caerostris darwini</name>
    <dbReference type="NCBI Taxonomy" id="1538125"/>
    <lineage>
        <taxon>Eukaryota</taxon>
        <taxon>Metazoa</taxon>
        <taxon>Ecdysozoa</taxon>
        <taxon>Arthropoda</taxon>
        <taxon>Chelicerata</taxon>
        <taxon>Arachnida</taxon>
        <taxon>Araneae</taxon>
        <taxon>Araneomorphae</taxon>
        <taxon>Entelegynae</taxon>
        <taxon>Araneoidea</taxon>
        <taxon>Araneidae</taxon>
        <taxon>Caerostris</taxon>
    </lineage>
</organism>
<dbReference type="InterPro" id="IPR055088">
    <property type="entry name" value="Fibulin_C"/>
</dbReference>
<reference evidence="3 4" key="1">
    <citation type="submission" date="2021-06" db="EMBL/GenBank/DDBJ databases">
        <title>Caerostris darwini draft genome.</title>
        <authorList>
            <person name="Kono N."/>
            <person name="Arakawa K."/>
        </authorList>
    </citation>
    <scope>NUCLEOTIDE SEQUENCE [LARGE SCALE GENOMIC DNA]</scope>
</reference>
<sequence length="143" mass="16098">MCDCVSTVCDFSCSDANSKDTVVCRKRCAQNDVDCILEETQTVTFQTLALPTLRFLPHPLILTTMRAVAASPEVRFTTDYRILEGNERQLFDILRGQGVGSLRLTRPVQGPDELLLKILMTISVRSATRHLAFVRVIVSQYEF</sequence>
<name>A0AAV4VDN6_9ARAC</name>
<dbReference type="AlphaFoldDB" id="A0AAV4VDN6"/>
<evidence type="ECO:0000259" key="2">
    <source>
        <dbReference type="Pfam" id="PF22914"/>
    </source>
</evidence>
<proteinExistence type="predicted"/>
<feature type="domain" description="Fibulin C-terminal Ig-like" evidence="2">
    <location>
        <begin position="42"/>
        <end position="140"/>
    </location>
</feature>
<keyword evidence="1" id="KW-0677">Repeat</keyword>
<gene>
    <name evidence="3" type="primary">AVEN_127683_1</name>
    <name evidence="3" type="ORF">CDAR_586241</name>
</gene>
<evidence type="ECO:0000313" key="4">
    <source>
        <dbReference type="Proteomes" id="UP001054837"/>
    </source>
</evidence>
<accession>A0AAV4VDN6</accession>
<comment type="caution">
    <text evidence="3">The sequence shown here is derived from an EMBL/GenBank/DDBJ whole genome shotgun (WGS) entry which is preliminary data.</text>
</comment>
<evidence type="ECO:0000313" key="3">
    <source>
        <dbReference type="EMBL" id="GIY68387.1"/>
    </source>
</evidence>